<protein>
    <submittedName>
        <fullName evidence="1">Uncharacterized protein</fullName>
    </submittedName>
</protein>
<gene>
    <name evidence="1" type="ORF">PMAYCL1PPCAC_28243</name>
</gene>
<comment type="caution">
    <text evidence="1">The sequence shown here is derived from an EMBL/GenBank/DDBJ whole genome shotgun (WGS) entry which is preliminary data.</text>
</comment>
<organism evidence="1 2">
    <name type="scientific">Pristionchus mayeri</name>
    <dbReference type="NCBI Taxonomy" id="1317129"/>
    <lineage>
        <taxon>Eukaryota</taxon>
        <taxon>Metazoa</taxon>
        <taxon>Ecdysozoa</taxon>
        <taxon>Nematoda</taxon>
        <taxon>Chromadorea</taxon>
        <taxon>Rhabditida</taxon>
        <taxon>Rhabditina</taxon>
        <taxon>Diplogasteromorpha</taxon>
        <taxon>Diplogasteroidea</taxon>
        <taxon>Neodiplogasteridae</taxon>
        <taxon>Pristionchus</taxon>
    </lineage>
</organism>
<dbReference type="Proteomes" id="UP001328107">
    <property type="component" value="Unassembled WGS sequence"/>
</dbReference>
<feature type="non-terminal residue" evidence="1">
    <location>
        <position position="1"/>
    </location>
</feature>
<sequence>LELEVAQIMGDPAGTLLALAGVLRSLSLRQESAEEDVSPRYLMGLDSYELAPLILEMFGEKLDRLSISNYCYRQYLNRASADELRERLPHLGKKLWFEADCTYIEEDSLTTVNDHVIQVSSGERNWNGKISVKHSSYL</sequence>
<accession>A0AAN5I9U6</accession>
<reference evidence="2" key="1">
    <citation type="submission" date="2022-10" db="EMBL/GenBank/DDBJ databases">
        <title>Genome assembly of Pristionchus species.</title>
        <authorList>
            <person name="Yoshida K."/>
            <person name="Sommer R.J."/>
        </authorList>
    </citation>
    <scope>NUCLEOTIDE SEQUENCE [LARGE SCALE GENOMIC DNA]</scope>
    <source>
        <strain evidence="2">RS5460</strain>
    </source>
</reference>
<dbReference type="EMBL" id="BTRK01000006">
    <property type="protein sequence ID" value="GMR58048.1"/>
    <property type="molecule type" value="Genomic_DNA"/>
</dbReference>
<evidence type="ECO:0000313" key="2">
    <source>
        <dbReference type="Proteomes" id="UP001328107"/>
    </source>
</evidence>
<name>A0AAN5I9U6_9BILA</name>
<proteinExistence type="predicted"/>
<dbReference type="AlphaFoldDB" id="A0AAN5I9U6"/>
<keyword evidence="2" id="KW-1185">Reference proteome</keyword>
<evidence type="ECO:0000313" key="1">
    <source>
        <dbReference type="EMBL" id="GMR58048.1"/>
    </source>
</evidence>